<sequence>MWLLEGRFAEDSRQELSKLLKYGQTYTLGRKIPADIVIDSKFVSRVSCHITVASEDTISSQVNSVTDPLSFHNDVRLRPRVNIRFEANKSRKTFGVAQLSRRSGSTDPTEVQVPADQEHVLEDGDFFALTTTISLRLVWKPMAICFAAKIKENAIAPFRQAALKLGIHLSPAKSRWRDGYTHLCLIQVKPTESVLCALLQARPIVTIDYFTELFRRADLPRHDPNSLETSFTEPDLTTYQPSIDQQELSEIPDMHAKLLPEERRTHMLKGTTCVFFALPAEEGELSIYKSILSVAGAHVFTHNPQAEGLKTKADFAQLLMPYKNSALSYWRNSGSKARSEAPDEGLVVLVGAVHDEEGWKEGCKVACRNLRIAMPSGFHAITNAVFAADVRAHLNTIPTVSDGEGDGEVEEAAPAAQEEVAADVTAIERVERSPTRPEIPAERAAMAPPATAAPVQVQPPAATAEPPSTATEQQRRPLTRRTRKPAHQAEEPLTRGTPEANASANVTMDTTASASRSVEAGIEASSQLTREERSGLTRRTGASRVTHRRSDVFDAILRSDAGQSMDLADASASLSTDAGAGSSIPKSRRFRMDLDEEDRAQTQVSDASQAQQSADSGKRKSPPQPQPPTDHAASGNERSSKRPRTTAPSPATEPAPESTQAAVELPRVIRTDPSLDHTGLGKGAQPDTQPQFLQALNTQRAKGKKMDEFDADFNRLQIAKPSSSTQASLNLARGTQQKTAGGGGVDEDYEAFKAMAEEELKIHVRGNFVQVDFVPLIRQKVQRDASGNGAGGNRGDVPNFKKFRGKGATGERGSGSGSGRRGVKMVLPESNDYGLGQSYWEDEGGSLATSRGERKGSRLALSDEETPSARPPKSKTRVALDPGPGEDSAIHLDLDSMESDEDAADMTTLMRRQHGSRSQPAAGGAGRGRKRPIAALAAESDEGMPPPTSTSRRKATPATKGRMTTTIIDDEDDNSDDGGADGGGDDGNFAGFGRSTSTRRRRVDPSSSARTRRSVF</sequence>
<evidence type="ECO:0000256" key="2">
    <source>
        <dbReference type="ARBA" id="ARBA00022763"/>
    </source>
</evidence>
<evidence type="ECO:0000256" key="4">
    <source>
        <dbReference type="ARBA" id="ARBA00023242"/>
    </source>
</evidence>
<reference evidence="10" key="1">
    <citation type="submission" date="2016-04" db="EMBL/GenBank/DDBJ databases">
        <authorList>
            <person name="Guldener U."/>
            <person name="Guldener U."/>
        </authorList>
    </citation>
    <scope>NUCLEOTIDE SEQUENCE [LARGE SCALE GENOMIC DNA]</scope>
    <source>
        <strain evidence="10">UB2112</strain>
    </source>
</reference>
<reference evidence="9" key="3">
    <citation type="submission" date="2018-08" db="EMBL/GenBank/DDBJ databases">
        <authorList>
            <person name="Guldener U."/>
        </authorList>
    </citation>
    <scope>NUCLEOTIDE SEQUENCE</scope>
    <source>
        <strain evidence="9">UB2</strain>
    </source>
</reference>
<dbReference type="PROSITE" id="PS50006">
    <property type="entry name" value="FHA_DOMAIN"/>
    <property type="match status" value="1"/>
</dbReference>
<keyword evidence="4" id="KW-0539">Nucleus</keyword>
<feature type="compositionally biased region" description="Low complexity" evidence="6">
    <location>
        <begin position="442"/>
        <end position="472"/>
    </location>
</feature>
<evidence type="ECO:0000313" key="9">
    <source>
        <dbReference type="EMBL" id="SYW82425.1"/>
    </source>
</evidence>
<feature type="compositionally biased region" description="Gly residues" evidence="6">
    <location>
        <begin position="807"/>
        <end position="820"/>
    </location>
</feature>
<feature type="compositionally biased region" description="Basic and acidic residues" evidence="6">
    <location>
        <begin position="426"/>
        <end position="441"/>
    </location>
</feature>
<feature type="compositionally biased region" description="Low complexity" evidence="6">
    <location>
        <begin position="645"/>
        <end position="659"/>
    </location>
</feature>
<dbReference type="InterPro" id="IPR008984">
    <property type="entry name" value="SMAD_FHA_dom_sf"/>
</dbReference>
<evidence type="ECO:0000313" key="8">
    <source>
        <dbReference type="EMBL" id="SAM76364.1"/>
    </source>
</evidence>
<dbReference type="EMBL" id="LT558119">
    <property type="protein sequence ID" value="SAM76364.1"/>
    <property type="molecule type" value="Genomic_DNA"/>
</dbReference>
<feature type="compositionally biased region" description="Low complexity" evidence="6">
    <location>
        <begin position="601"/>
        <end position="615"/>
    </location>
</feature>
<protein>
    <recommendedName>
        <fullName evidence="7">FHA domain-containing protein</fullName>
    </recommendedName>
</protein>
<feature type="region of interest" description="Disordered" evidence="6">
    <location>
        <begin position="398"/>
        <end position="551"/>
    </location>
</feature>
<feature type="compositionally biased region" description="Low complexity" evidence="6">
    <location>
        <begin position="569"/>
        <end position="583"/>
    </location>
</feature>
<dbReference type="SUPFAM" id="SSF49879">
    <property type="entry name" value="SMAD/FHA domain"/>
    <property type="match status" value="1"/>
</dbReference>
<evidence type="ECO:0000256" key="6">
    <source>
        <dbReference type="SAM" id="MobiDB-lite"/>
    </source>
</evidence>
<keyword evidence="3" id="KW-0234">DNA repair</keyword>
<dbReference type="InterPro" id="IPR000253">
    <property type="entry name" value="FHA_dom"/>
</dbReference>
<keyword evidence="2" id="KW-0227">DNA damage</keyword>
<dbReference type="Proteomes" id="UP000658997">
    <property type="component" value="Unassembled WGS sequence"/>
</dbReference>
<dbReference type="EMBL" id="ULHB01000109">
    <property type="protein sequence ID" value="SYW82425.1"/>
    <property type="molecule type" value="Genomic_DNA"/>
</dbReference>
<dbReference type="PANTHER" id="PTHR12162:SF0">
    <property type="entry name" value="NIBRIN"/>
    <property type="match status" value="1"/>
</dbReference>
<feature type="compositionally biased region" description="Low complexity" evidence="6">
    <location>
        <begin position="987"/>
        <end position="996"/>
    </location>
</feature>
<comment type="similarity">
    <text evidence="5">Belongs to the Nibrin family.</text>
</comment>
<name>A0A1K0H8C6_9BASI</name>
<feature type="compositionally biased region" description="Acidic residues" evidence="6">
    <location>
        <begin position="895"/>
        <end position="904"/>
    </location>
</feature>
<reference evidence="8" key="2">
    <citation type="submission" date="2016-04" db="EMBL/GenBank/DDBJ databases">
        <authorList>
            <person name="Evans L.H."/>
            <person name="Alamgir A."/>
            <person name="Owens N."/>
            <person name="Weber N.D."/>
            <person name="Virtaneva K."/>
            <person name="Barbian K."/>
            <person name="Babar A."/>
            <person name="Rosenke K."/>
        </authorList>
    </citation>
    <scope>NUCLEOTIDE SEQUENCE</scope>
    <source>
        <strain evidence="8">UB2112</strain>
    </source>
</reference>
<keyword evidence="11" id="KW-1185">Reference proteome</keyword>
<dbReference type="InterPro" id="IPR040227">
    <property type="entry name" value="Nibrin-rel"/>
</dbReference>
<evidence type="ECO:0000313" key="11">
    <source>
        <dbReference type="Proteomes" id="UP000658997"/>
    </source>
</evidence>
<gene>
    <name evidence="9" type="ORF">UBRO2_04547</name>
    <name evidence="8" type="ORF">UBRO_01524</name>
</gene>
<dbReference type="PANTHER" id="PTHR12162">
    <property type="entry name" value="NIBRIN-RELATED"/>
    <property type="match status" value="1"/>
</dbReference>
<evidence type="ECO:0000313" key="10">
    <source>
        <dbReference type="Proteomes" id="UP000179920"/>
    </source>
</evidence>
<proteinExistence type="inferred from homology"/>
<dbReference type="GO" id="GO:0003684">
    <property type="term" value="F:damaged DNA binding"/>
    <property type="evidence" value="ECO:0007669"/>
    <property type="project" value="TreeGrafter"/>
</dbReference>
<dbReference type="GO" id="GO:0030870">
    <property type="term" value="C:Mre11 complex"/>
    <property type="evidence" value="ECO:0007669"/>
    <property type="project" value="InterPro"/>
</dbReference>
<dbReference type="OrthoDB" id="552194at2759"/>
<organism evidence="8 10">
    <name type="scientific">Ustilago bromivora</name>
    <dbReference type="NCBI Taxonomy" id="307758"/>
    <lineage>
        <taxon>Eukaryota</taxon>
        <taxon>Fungi</taxon>
        <taxon>Dikarya</taxon>
        <taxon>Basidiomycota</taxon>
        <taxon>Ustilaginomycotina</taxon>
        <taxon>Ustilaginomycetes</taxon>
        <taxon>Ustilaginales</taxon>
        <taxon>Ustilaginaceae</taxon>
        <taxon>Ustilago</taxon>
    </lineage>
</organism>
<feature type="compositionally biased region" description="Polar residues" evidence="6">
    <location>
        <begin position="500"/>
        <end position="516"/>
    </location>
</feature>
<dbReference type="GO" id="GO:0007095">
    <property type="term" value="P:mitotic G2 DNA damage checkpoint signaling"/>
    <property type="evidence" value="ECO:0007669"/>
    <property type="project" value="InterPro"/>
</dbReference>
<feature type="region of interest" description="Disordered" evidence="6">
    <location>
        <begin position="782"/>
        <end position="1016"/>
    </location>
</feature>
<evidence type="ECO:0000256" key="5">
    <source>
        <dbReference type="ARBA" id="ARBA00044757"/>
    </source>
</evidence>
<dbReference type="GO" id="GO:0000724">
    <property type="term" value="P:double-strand break repair via homologous recombination"/>
    <property type="evidence" value="ECO:0007669"/>
    <property type="project" value="TreeGrafter"/>
</dbReference>
<dbReference type="Gene3D" id="2.60.200.20">
    <property type="match status" value="1"/>
</dbReference>
<comment type="subcellular location">
    <subcellularLocation>
        <location evidence="1">Nucleus</location>
    </subcellularLocation>
</comment>
<feature type="compositionally biased region" description="Basic residues" evidence="6">
    <location>
        <begin position="477"/>
        <end position="486"/>
    </location>
</feature>
<feature type="region of interest" description="Disordered" evidence="6">
    <location>
        <begin position="569"/>
        <end position="690"/>
    </location>
</feature>
<evidence type="ECO:0000259" key="7">
    <source>
        <dbReference type="PROSITE" id="PS50006"/>
    </source>
</evidence>
<feature type="compositionally biased region" description="Acidic residues" evidence="6">
    <location>
        <begin position="968"/>
        <end position="979"/>
    </location>
</feature>
<accession>A0A1K0H8C6</accession>
<dbReference type="Proteomes" id="UP000179920">
    <property type="component" value="Chromosome III"/>
</dbReference>
<evidence type="ECO:0000256" key="1">
    <source>
        <dbReference type="ARBA" id="ARBA00004123"/>
    </source>
</evidence>
<feature type="domain" description="FHA" evidence="7">
    <location>
        <begin position="26"/>
        <end position="77"/>
    </location>
</feature>
<dbReference type="AlphaFoldDB" id="A0A1K0H8C6"/>
<evidence type="ECO:0000256" key="3">
    <source>
        <dbReference type="ARBA" id="ARBA00023204"/>
    </source>
</evidence>